<reference evidence="4 5" key="1">
    <citation type="journal article" date="2020" name="Int. J. Syst. Evol. Microbiol.">
        <title>Novel acetic acid bacteria from cider fermentations: Acetobacter conturbans sp. nov. and Acetobacter fallax sp. nov.</title>
        <authorList>
            <person name="Sombolestani A.S."/>
            <person name="Cleenwerck I."/>
            <person name="Cnockaert M."/>
            <person name="Borremans W."/>
            <person name="Wieme A.D."/>
            <person name="De Vuyst L."/>
            <person name="Vandamme P."/>
        </authorList>
    </citation>
    <scope>NUCLEOTIDE SEQUENCE [LARGE SCALE GENOMIC DNA]</scope>
    <source>
        <strain evidence="4 5">LMG 30640</strain>
    </source>
</reference>
<feature type="region of interest" description="Disordered" evidence="2">
    <location>
        <begin position="84"/>
        <end position="127"/>
    </location>
</feature>
<dbReference type="SUPFAM" id="SSF53756">
    <property type="entry name" value="UDP-Glycosyltransferase/glycogen phosphorylase"/>
    <property type="match status" value="1"/>
</dbReference>
<dbReference type="Gene3D" id="3.40.50.2000">
    <property type="entry name" value="Glycogen Phosphorylase B"/>
    <property type="match status" value="1"/>
</dbReference>
<feature type="compositionally biased region" description="Low complexity" evidence="2">
    <location>
        <begin position="112"/>
        <end position="126"/>
    </location>
</feature>
<organism evidence="4 5">
    <name type="scientific">Acetobacter musti</name>
    <dbReference type="NCBI Taxonomy" id="864732"/>
    <lineage>
        <taxon>Bacteria</taxon>
        <taxon>Pseudomonadati</taxon>
        <taxon>Pseudomonadota</taxon>
        <taxon>Alphaproteobacteria</taxon>
        <taxon>Acetobacterales</taxon>
        <taxon>Acetobacteraceae</taxon>
        <taxon>Acetobacter</taxon>
    </lineage>
</organism>
<evidence type="ECO:0000256" key="2">
    <source>
        <dbReference type="SAM" id="MobiDB-lite"/>
    </source>
</evidence>
<accession>A0ABX0JS89</accession>
<evidence type="ECO:0000256" key="1">
    <source>
        <dbReference type="ARBA" id="ARBA00022679"/>
    </source>
</evidence>
<dbReference type="CDD" id="cd03809">
    <property type="entry name" value="GT4_MtfB-like"/>
    <property type="match status" value="1"/>
</dbReference>
<dbReference type="PANTHER" id="PTHR46401:SF2">
    <property type="entry name" value="GLYCOSYLTRANSFERASE WBBK-RELATED"/>
    <property type="match status" value="1"/>
</dbReference>
<feature type="region of interest" description="Disordered" evidence="2">
    <location>
        <begin position="203"/>
        <end position="232"/>
    </location>
</feature>
<comment type="caution">
    <text evidence="4">The sequence shown here is derived from an EMBL/GenBank/DDBJ whole genome shotgun (WGS) entry which is preliminary data.</text>
</comment>
<name>A0ABX0JS89_9PROT</name>
<feature type="domain" description="Glycosyl transferase family 1" evidence="3">
    <location>
        <begin position="366"/>
        <end position="526"/>
    </location>
</feature>
<dbReference type="Proteomes" id="UP000635278">
    <property type="component" value="Unassembled WGS sequence"/>
</dbReference>
<dbReference type="PANTHER" id="PTHR46401">
    <property type="entry name" value="GLYCOSYLTRANSFERASE WBBK-RELATED"/>
    <property type="match status" value="1"/>
</dbReference>
<dbReference type="RefSeq" id="WP_173583169.1">
    <property type="nucleotide sequence ID" value="NZ_WOTB01000010.1"/>
</dbReference>
<keyword evidence="5" id="KW-1185">Reference proteome</keyword>
<dbReference type="InterPro" id="IPR001296">
    <property type="entry name" value="Glyco_trans_1"/>
</dbReference>
<evidence type="ECO:0000259" key="3">
    <source>
        <dbReference type="Pfam" id="PF00534"/>
    </source>
</evidence>
<evidence type="ECO:0000313" key="4">
    <source>
        <dbReference type="EMBL" id="NHN84772.1"/>
    </source>
</evidence>
<feature type="compositionally biased region" description="Basic and acidic residues" evidence="2">
    <location>
        <begin position="91"/>
        <end position="108"/>
    </location>
</feature>
<dbReference type="EMBL" id="WOTB01000010">
    <property type="protein sequence ID" value="NHN84772.1"/>
    <property type="molecule type" value="Genomic_DNA"/>
</dbReference>
<evidence type="ECO:0000313" key="5">
    <source>
        <dbReference type="Proteomes" id="UP000635278"/>
    </source>
</evidence>
<keyword evidence="1" id="KW-0808">Transferase</keyword>
<gene>
    <name evidence="4" type="ORF">GOB93_08965</name>
</gene>
<dbReference type="Pfam" id="PF00534">
    <property type="entry name" value="Glycos_transf_1"/>
    <property type="match status" value="1"/>
</dbReference>
<proteinExistence type="predicted"/>
<protein>
    <submittedName>
        <fullName evidence="4">Glycosyltransferase</fullName>
    </submittedName>
</protein>
<feature type="compositionally biased region" description="Pro residues" evidence="2">
    <location>
        <begin position="211"/>
        <end position="223"/>
    </location>
</feature>
<sequence>MARSSSTATPGYTIWIDVDDLFHYARSNPRPSGIQRLVYEILNVIEARAARHASTPRIRFVRRGPDDAPLSEVTFDDISALFGKLSGDGQTPDHETPDRPRSDNRASDNRTPAASSPGPSRAPGAPDRLRAGIRSLIHSVRKFVTPGPATGTGAGLQAMQRLRLGAIRRLESMPADLSGPLLAAGVSQIRVLRLLRRLRNQQTEVTAPEQPSQPPAAVPPPTGHTPSGTNPVSEDFAPHDIFLIPGAAWSDPYFGERLRVIREYHCLRPVVLLYDLIPARRPEWCAHSLVRDFRHWLDTTLPQCSHMLAISRATAQDAMRYAAEEGLHLAGPVRTIPLGTGFGLAAKPVSPDTATDSATAAPCPGLPKPGTYVLFVSTLEARKNHALLFRVWRRLIRDLGRENVPTLVFAGRVGWLVADLMQQLDNTDWLDGKIRLLKDPTDAELHQLYHGCLFTVFPSLFEGWGLPVTESLMLGRPCVASDTTSVPEAGGAFARYFNPESTQDATTVIREVITSPDMLAAWRKQVETDFPRVPWETSADAILDACAEACGPQTPGQPEAKGEHRE</sequence>